<dbReference type="InterPro" id="IPR029066">
    <property type="entry name" value="PLP-binding_barrel"/>
</dbReference>
<dbReference type="InterPro" id="IPR008927">
    <property type="entry name" value="6-PGluconate_DH-like_C_sf"/>
</dbReference>
<evidence type="ECO:0000313" key="18">
    <source>
        <dbReference type="EMBL" id="KAK3582297.1"/>
    </source>
</evidence>
<dbReference type="Pfam" id="PF02784">
    <property type="entry name" value="Orn_Arg_deC_N"/>
    <property type="match status" value="1"/>
</dbReference>
<dbReference type="HAMAP" id="MF_00412">
    <property type="entry name" value="ProA"/>
    <property type="match status" value="1"/>
</dbReference>
<dbReference type="PRINTS" id="PR01179">
    <property type="entry name" value="ODADCRBXLASE"/>
</dbReference>
<dbReference type="PRINTS" id="PR01181">
    <property type="entry name" value="DAPDCRBXLASE"/>
</dbReference>
<keyword evidence="9" id="KW-0560">Oxidoreductase</keyword>
<dbReference type="InterPro" id="IPR046826">
    <property type="entry name" value="PDH_N"/>
</dbReference>
<dbReference type="GO" id="GO:0004665">
    <property type="term" value="F:prephenate dehydrogenase (NADP+) activity"/>
    <property type="evidence" value="ECO:0007669"/>
    <property type="project" value="InterPro"/>
</dbReference>
<feature type="active site" description="Proton donor" evidence="16">
    <location>
        <position position="698"/>
    </location>
</feature>
<dbReference type="AlphaFoldDB" id="A0AAE0RZ33"/>
<dbReference type="GO" id="GO:0008977">
    <property type="term" value="F:prephenate dehydrogenase (NAD+) activity"/>
    <property type="evidence" value="ECO:0007669"/>
    <property type="project" value="InterPro"/>
</dbReference>
<evidence type="ECO:0000256" key="5">
    <source>
        <dbReference type="ARBA" id="ARBA00022650"/>
    </source>
</evidence>
<dbReference type="SUPFAM" id="SSF53720">
    <property type="entry name" value="ALDH-like"/>
    <property type="match status" value="1"/>
</dbReference>
<keyword evidence="4" id="KW-0028">Amino-acid biosynthesis</keyword>
<dbReference type="GO" id="GO:0004350">
    <property type="term" value="F:glutamate-5-semialdehyde dehydrogenase activity"/>
    <property type="evidence" value="ECO:0007669"/>
    <property type="project" value="UniProtKB-EC"/>
</dbReference>
<comment type="caution">
    <text evidence="18">The sequence shown here is derived from an EMBL/GenBank/DDBJ whole genome shotgun (WGS) entry which is preliminary data.</text>
</comment>
<comment type="pathway">
    <text evidence="2">Amino-acid biosynthesis; L-proline biosynthesis; L-glutamate 5-semialdehyde from L-glutamate: step 2/2.</text>
</comment>
<dbReference type="Proteomes" id="UP001195483">
    <property type="component" value="Unassembled WGS sequence"/>
</dbReference>
<evidence type="ECO:0000256" key="16">
    <source>
        <dbReference type="PIRSR" id="PIRSR600183-50"/>
    </source>
</evidence>
<dbReference type="InterPro" id="IPR020593">
    <property type="entry name" value="G-glutamylP_reductase_CS"/>
</dbReference>
<keyword evidence="10" id="KW-0456">Lyase</keyword>
<dbReference type="PANTHER" id="PTHR11063:SF8">
    <property type="entry name" value="DELTA-1-PYRROLINE-5-CARBOXYLATE SYNTHASE"/>
    <property type="match status" value="1"/>
</dbReference>
<dbReference type="Pfam" id="PF00171">
    <property type="entry name" value="Aldedh"/>
    <property type="match status" value="1"/>
</dbReference>
<dbReference type="EMBL" id="JAEAOA010001427">
    <property type="protein sequence ID" value="KAK3582297.1"/>
    <property type="molecule type" value="Genomic_DNA"/>
</dbReference>
<dbReference type="Gene3D" id="3.40.309.10">
    <property type="entry name" value="Aldehyde Dehydrogenase, Chain A, domain 2"/>
    <property type="match status" value="1"/>
</dbReference>
<feature type="modified residue" description="N6-(pyridoxal phosphate)lysine" evidence="16">
    <location>
        <position position="412"/>
    </location>
</feature>
<comment type="similarity">
    <text evidence="13">Belongs to the gamma-glutamyl phosphate reductase family.</text>
</comment>
<protein>
    <recommendedName>
        <fullName evidence="3">glutamate-5-semialdehyde dehydrogenase</fullName>
        <ecNumber evidence="3">1.2.1.41</ecNumber>
    </recommendedName>
    <alternativeName>
        <fullName evidence="15">Glutamate-5-semialdehyde dehydrogenase</fullName>
    </alternativeName>
    <alternativeName>
        <fullName evidence="14">Glutamyl-gamma-semialdehyde dehydrogenase</fullName>
    </alternativeName>
</protein>
<dbReference type="GO" id="GO:0009089">
    <property type="term" value="P:lysine biosynthetic process via diaminopimelate"/>
    <property type="evidence" value="ECO:0007669"/>
    <property type="project" value="InterPro"/>
</dbReference>
<evidence type="ECO:0000256" key="8">
    <source>
        <dbReference type="ARBA" id="ARBA00022898"/>
    </source>
</evidence>
<evidence type="ECO:0000256" key="7">
    <source>
        <dbReference type="ARBA" id="ARBA00022857"/>
    </source>
</evidence>
<dbReference type="InterPro" id="IPR003099">
    <property type="entry name" value="Prephen_DH"/>
</dbReference>
<dbReference type="SUPFAM" id="SSF48179">
    <property type="entry name" value="6-phosphogluconate dehydrogenase C-terminal domain-like"/>
    <property type="match status" value="1"/>
</dbReference>
<evidence type="ECO:0000256" key="4">
    <source>
        <dbReference type="ARBA" id="ARBA00022605"/>
    </source>
</evidence>
<comment type="catalytic activity">
    <reaction evidence="11">
        <text>L-glutamate 5-semialdehyde + phosphate + NADP(+) = L-glutamyl 5-phosphate + NADPH + H(+)</text>
        <dbReference type="Rhea" id="RHEA:19541"/>
        <dbReference type="ChEBI" id="CHEBI:15378"/>
        <dbReference type="ChEBI" id="CHEBI:43474"/>
        <dbReference type="ChEBI" id="CHEBI:57783"/>
        <dbReference type="ChEBI" id="CHEBI:58066"/>
        <dbReference type="ChEBI" id="CHEBI:58274"/>
        <dbReference type="ChEBI" id="CHEBI:58349"/>
        <dbReference type="EC" id="1.2.1.41"/>
    </reaction>
</comment>
<evidence type="ECO:0000256" key="2">
    <source>
        <dbReference type="ARBA" id="ARBA00004985"/>
    </source>
</evidence>
<evidence type="ECO:0000256" key="10">
    <source>
        <dbReference type="ARBA" id="ARBA00023239"/>
    </source>
</evidence>
<evidence type="ECO:0000256" key="14">
    <source>
        <dbReference type="ARBA" id="ARBA00075718"/>
    </source>
</evidence>
<keyword evidence="6" id="KW-0210">Decarboxylase</keyword>
<evidence type="ECO:0000313" key="19">
    <source>
        <dbReference type="Proteomes" id="UP001195483"/>
    </source>
</evidence>
<evidence type="ECO:0000256" key="13">
    <source>
        <dbReference type="ARBA" id="ARBA00060997"/>
    </source>
</evidence>
<dbReference type="InterPro" id="IPR015590">
    <property type="entry name" value="Aldehyde_DH_dom"/>
</dbReference>
<reference evidence="18" key="1">
    <citation type="journal article" date="2021" name="Genome Biol. Evol.">
        <title>A High-Quality Reference Genome for a Parasitic Bivalve with Doubly Uniparental Inheritance (Bivalvia: Unionida).</title>
        <authorList>
            <person name="Smith C.H."/>
        </authorList>
    </citation>
    <scope>NUCLEOTIDE SEQUENCE</scope>
    <source>
        <strain evidence="18">CHS0354</strain>
    </source>
</reference>
<dbReference type="PROSITE" id="PS51176">
    <property type="entry name" value="PDH_ADH"/>
    <property type="match status" value="1"/>
</dbReference>
<keyword evidence="8 16" id="KW-0663">Pyridoxal phosphate</keyword>
<dbReference type="InterPro" id="IPR002986">
    <property type="entry name" value="DAP_deCOOHase_LysA"/>
</dbReference>
<dbReference type="Gene3D" id="1.10.3660.10">
    <property type="entry name" value="6-phosphogluconate dehydrogenase C-terminal like domain"/>
    <property type="match status" value="1"/>
</dbReference>
<dbReference type="NCBIfam" id="NF001221">
    <property type="entry name" value="PRK00197.1"/>
    <property type="match status" value="1"/>
</dbReference>
<dbReference type="Gene3D" id="2.40.37.10">
    <property type="entry name" value="Lyase, Ornithine Decarboxylase, Chain A, domain 1"/>
    <property type="match status" value="1"/>
</dbReference>
<dbReference type="InterPro" id="IPR000965">
    <property type="entry name" value="GPR_dom"/>
</dbReference>
<dbReference type="InterPro" id="IPR016163">
    <property type="entry name" value="Ald_DH_C"/>
</dbReference>
<comment type="function">
    <text evidence="12">Catalyzes the NADPH dependent reduction of L-gamma-glutamyl 5-phosphate into L-glutamate 5-semialdehyde and phosphate. The product spontaneously undergoes cyclization to form 1-pyrroline-5-carboxylate.</text>
</comment>
<dbReference type="InterPro" id="IPR022644">
    <property type="entry name" value="De-COase2_N"/>
</dbReference>
<keyword evidence="19" id="KW-1185">Reference proteome</keyword>
<dbReference type="InterPro" id="IPR036291">
    <property type="entry name" value="NAD(P)-bd_dom_sf"/>
</dbReference>
<dbReference type="InterPro" id="IPR016161">
    <property type="entry name" value="Ald_DH/histidinol_DH"/>
</dbReference>
<dbReference type="CDD" id="cd07079">
    <property type="entry name" value="ALDH_F18-19_ProA-GPR"/>
    <property type="match status" value="1"/>
</dbReference>
<dbReference type="InterPro" id="IPR000183">
    <property type="entry name" value="Orn/DAP/Arg_de-COase"/>
</dbReference>
<dbReference type="NCBIfam" id="TIGR01048">
    <property type="entry name" value="lysA"/>
    <property type="match status" value="1"/>
</dbReference>
<feature type="domain" description="Prephenate/arogenate dehydrogenase" evidence="17">
    <location>
        <begin position="752"/>
        <end position="1031"/>
    </location>
</feature>
<dbReference type="PROSITE" id="PS01223">
    <property type="entry name" value="PROA"/>
    <property type="match status" value="1"/>
</dbReference>
<dbReference type="InterPro" id="IPR016162">
    <property type="entry name" value="Ald_DH_N"/>
</dbReference>
<dbReference type="Pfam" id="PF02153">
    <property type="entry name" value="PDH_N"/>
    <property type="match status" value="1"/>
</dbReference>
<reference evidence="18" key="3">
    <citation type="submission" date="2023-05" db="EMBL/GenBank/DDBJ databases">
        <authorList>
            <person name="Smith C.H."/>
        </authorList>
    </citation>
    <scope>NUCLEOTIDE SEQUENCE</scope>
    <source>
        <strain evidence="18">CHS0354</strain>
        <tissue evidence="18">Mantle</tissue>
    </source>
</reference>
<evidence type="ECO:0000256" key="9">
    <source>
        <dbReference type="ARBA" id="ARBA00023002"/>
    </source>
</evidence>
<dbReference type="FunFam" id="3.40.309.10:FF:000006">
    <property type="entry name" value="Gamma-glutamyl phosphate reductase"/>
    <property type="match status" value="1"/>
</dbReference>
<dbReference type="Gene3D" id="3.40.50.720">
    <property type="entry name" value="NAD(P)-binding Rossmann-like Domain"/>
    <property type="match status" value="1"/>
</dbReference>
<evidence type="ECO:0000256" key="6">
    <source>
        <dbReference type="ARBA" id="ARBA00022793"/>
    </source>
</evidence>
<proteinExistence type="inferred from homology"/>
<dbReference type="PANTHER" id="PTHR11063">
    <property type="entry name" value="GLUTAMATE SEMIALDEHYDE DEHYDROGENASE"/>
    <property type="match status" value="1"/>
</dbReference>
<name>A0AAE0RZ33_9BIVA</name>
<dbReference type="FunFam" id="3.20.20.10:FF:000003">
    <property type="entry name" value="Diaminopimelate decarboxylase"/>
    <property type="match status" value="1"/>
</dbReference>
<dbReference type="InterPro" id="IPR046825">
    <property type="entry name" value="PDH_C"/>
</dbReference>
<evidence type="ECO:0000256" key="12">
    <source>
        <dbReference type="ARBA" id="ARBA00059423"/>
    </source>
</evidence>
<dbReference type="GO" id="GO:0006571">
    <property type="term" value="P:tyrosine biosynthetic process"/>
    <property type="evidence" value="ECO:0007669"/>
    <property type="project" value="InterPro"/>
</dbReference>
<dbReference type="SUPFAM" id="SSF51419">
    <property type="entry name" value="PLP-binding barrel"/>
    <property type="match status" value="1"/>
</dbReference>
<dbReference type="Pfam" id="PF20463">
    <property type="entry name" value="PDH_C"/>
    <property type="match status" value="1"/>
</dbReference>
<keyword evidence="5" id="KW-0641">Proline biosynthesis</keyword>
<dbReference type="InterPro" id="IPR009006">
    <property type="entry name" value="Ala_racemase/Decarboxylase_C"/>
</dbReference>
<keyword evidence="7" id="KW-0521">NADP</keyword>
<dbReference type="GO" id="GO:0070403">
    <property type="term" value="F:NAD+ binding"/>
    <property type="evidence" value="ECO:0007669"/>
    <property type="project" value="InterPro"/>
</dbReference>
<dbReference type="CDD" id="cd06828">
    <property type="entry name" value="PLPDE_III_DapDC"/>
    <property type="match status" value="1"/>
</dbReference>
<comment type="cofactor">
    <cofactor evidence="1 16">
        <name>pyridoxal 5'-phosphate</name>
        <dbReference type="ChEBI" id="CHEBI:597326"/>
    </cofactor>
</comment>
<evidence type="ECO:0000256" key="11">
    <source>
        <dbReference type="ARBA" id="ARBA00049024"/>
    </source>
</evidence>
<dbReference type="EC" id="1.2.1.41" evidence="3"/>
<evidence type="ECO:0000259" key="17">
    <source>
        <dbReference type="PROSITE" id="PS51176"/>
    </source>
</evidence>
<reference evidence="18" key="2">
    <citation type="journal article" date="2021" name="Genome Biol. Evol.">
        <title>Developing a high-quality reference genome for a parasitic bivalve with doubly uniparental inheritance (Bivalvia: Unionida).</title>
        <authorList>
            <person name="Smith C.H."/>
        </authorList>
    </citation>
    <scope>NUCLEOTIDE SEQUENCE</scope>
    <source>
        <strain evidence="18">CHS0354</strain>
        <tissue evidence="18">Mantle</tissue>
    </source>
</reference>
<evidence type="ECO:0000256" key="15">
    <source>
        <dbReference type="ARBA" id="ARBA00077451"/>
    </source>
</evidence>
<dbReference type="Gene3D" id="3.40.605.10">
    <property type="entry name" value="Aldehyde Dehydrogenase, Chain A, domain 1"/>
    <property type="match status" value="1"/>
</dbReference>
<dbReference type="GO" id="GO:0008836">
    <property type="term" value="F:diaminopimelate decarboxylase activity"/>
    <property type="evidence" value="ECO:0007669"/>
    <property type="project" value="InterPro"/>
</dbReference>
<sequence>MDKDIESIFRSAKTAARDLVSYSDAQREDFIYSIANELEKNIPLIVETNKRDSELLNDDDPKKDRLILNEERIRSIINACRNVAQLPSPIGQVAIQKNLKNGLFLQKVLVPFGVVCVIFESRPNVTIDISVLCLKAGCSTILRGGKEAVHSNRLLTSLIQNGIRQCHGNPLAVQFLPTDRTYLSQLLSADKFIDLIIPRGSQELISFVRKHSTIPSIETGAGVCHTYIHKEADLSKAARIVDNAKHQRPSVCNALDTMLLDEEIALPFLKKIAPLFSNHKTGIWADDKAYSILKSLNYPNLHPATEDSFGMEYLSLNCSVKVVSNLEEALSHIESYSSKHSEAVISENKEICLRFINEVDAAAVFTNASTRFTDGEVFELGAEIGISTQKLHARGPFAIEKLVTEKWIIQVKANFNLDIIRTLLRLGAGMDVNSAGELFRVIKAGALPKNVIMSGVGKTHEDINAAVEAGIKLIKIESLSELHYLETISSLKQKRIDIGIRVTPGVDAKTNRHITTGSRTVKFGIEPELVISEIIPFLQRSKWLSCTSVDMHIGSNIFNTQSYADSINIILKLCHTLRKSYHINIQSIDVGGGFSVTYNENSIEVPIETYAQEIVPLLKDEDAEIFFEPGRYIVGNSALIATTVLYTKSTLNQKKFIVIDASMTELIRPLLYDAHHDIIPATLFHEKNVIADIVGPVCETGDFLALNRSIANVLEGTILAIMSAGAYGSVMSSNYNGRPRIAEILVSGSKVTCIRKLGIGLIGGSIGLKLMEKHTIYGYDTNENHKKIAIEKKMVHFVHDFQELIQKCHFIIVSVPVHNAPHLVKEILDKASNILAVIDVGSTKQGICDFLKNHPNRNKFVATHPMAGTENSGPEAACKNLFREKKVAFCDIEYSSNEALSLANSIYDFLGMNIIYTQAKHHDEQIAFTSHLCHITSFAYALTALEKAKTDKKLFDLTSSGFFSASRLAVSAASTWVPILIENKDAVTDALKMYKAYIDDFLKKIEAGNRTELQKLIDQANLIKNIKNTGT</sequence>
<dbReference type="Gene3D" id="3.20.20.10">
    <property type="entry name" value="Alanine racemase"/>
    <property type="match status" value="1"/>
</dbReference>
<accession>A0AAE0RZ33</accession>
<organism evidence="18 19">
    <name type="scientific">Potamilus streckersoni</name>
    <dbReference type="NCBI Taxonomy" id="2493646"/>
    <lineage>
        <taxon>Eukaryota</taxon>
        <taxon>Metazoa</taxon>
        <taxon>Spiralia</taxon>
        <taxon>Lophotrochozoa</taxon>
        <taxon>Mollusca</taxon>
        <taxon>Bivalvia</taxon>
        <taxon>Autobranchia</taxon>
        <taxon>Heteroconchia</taxon>
        <taxon>Palaeoheterodonta</taxon>
        <taxon>Unionida</taxon>
        <taxon>Unionoidea</taxon>
        <taxon>Unionidae</taxon>
        <taxon>Ambleminae</taxon>
        <taxon>Lampsilini</taxon>
        <taxon>Potamilus</taxon>
    </lineage>
</organism>
<dbReference type="SUPFAM" id="SSF51735">
    <property type="entry name" value="NAD(P)-binding Rossmann-fold domains"/>
    <property type="match status" value="1"/>
</dbReference>
<evidence type="ECO:0000256" key="1">
    <source>
        <dbReference type="ARBA" id="ARBA00001933"/>
    </source>
</evidence>
<gene>
    <name evidence="18" type="ORF">CHS0354_023837</name>
</gene>
<dbReference type="NCBIfam" id="TIGR00407">
    <property type="entry name" value="proA"/>
    <property type="match status" value="1"/>
</dbReference>
<evidence type="ECO:0000256" key="3">
    <source>
        <dbReference type="ARBA" id="ARBA00013002"/>
    </source>
</evidence>
<dbReference type="SUPFAM" id="SSF50621">
    <property type="entry name" value="Alanine racemase C-terminal domain-like"/>
    <property type="match status" value="1"/>
</dbReference>